<dbReference type="PANTHER" id="PTHR11098">
    <property type="entry name" value="NICOTINATE PHOSPHORIBOSYLTRANSFERASE"/>
    <property type="match status" value="1"/>
</dbReference>
<dbReference type="EC" id="6.3.4.21" evidence="3 9"/>
<organism evidence="13 14">
    <name type="scientific">Labilithrix luteola</name>
    <dbReference type="NCBI Taxonomy" id="1391654"/>
    <lineage>
        <taxon>Bacteria</taxon>
        <taxon>Pseudomonadati</taxon>
        <taxon>Myxococcota</taxon>
        <taxon>Polyangia</taxon>
        <taxon>Polyangiales</taxon>
        <taxon>Labilitrichaceae</taxon>
        <taxon>Labilithrix</taxon>
    </lineage>
</organism>
<proteinExistence type="inferred from homology"/>
<dbReference type="GO" id="GO:0004516">
    <property type="term" value="F:nicotinate phosphoribosyltransferase activity"/>
    <property type="evidence" value="ECO:0007669"/>
    <property type="project" value="UniProtKB-UniRule"/>
</dbReference>
<comment type="function">
    <text evidence="9">Catalyzes the first step in the biosynthesis of NAD from nicotinic acid, the ATP-dependent synthesis of beta-nicotinate D-ribonucleotide from nicotinate and 5-phospho-D-ribose 1-phosphate.</text>
</comment>
<evidence type="ECO:0000256" key="4">
    <source>
        <dbReference type="ARBA" id="ARBA00022553"/>
    </source>
</evidence>
<evidence type="ECO:0000313" key="14">
    <source>
        <dbReference type="Proteomes" id="UP000064967"/>
    </source>
</evidence>
<dbReference type="PANTHER" id="PTHR11098:SF1">
    <property type="entry name" value="NICOTINATE PHOSPHORIBOSYLTRANSFERASE"/>
    <property type="match status" value="1"/>
</dbReference>
<dbReference type="STRING" id="1391654.AKJ09_04908"/>
<comment type="pathway">
    <text evidence="1 9">Cofactor biosynthesis; NAD(+) biosynthesis; nicotinate D-ribonucleotide from nicotinate: step 1/1.</text>
</comment>
<dbReference type="SUPFAM" id="SSF54675">
    <property type="entry name" value="Nicotinate/Quinolinate PRTase N-terminal domain-like"/>
    <property type="match status" value="1"/>
</dbReference>
<dbReference type="SUPFAM" id="SSF51690">
    <property type="entry name" value="Nicotinate/Quinolinate PRTase C-terminal domain-like"/>
    <property type="match status" value="1"/>
</dbReference>
<comment type="catalytic activity">
    <reaction evidence="8 9">
        <text>5-phospho-alpha-D-ribose 1-diphosphate + nicotinate + ATP + H2O = nicotinate beta-D-ribonucleotide + ADP + phosphate + diphosphate</text>
        <dbReference type="Rhea" id="RHEA:36163"/>
        <dbReference type="ChEBI" id="CHEBI:15377"/>
        <dbReference type="ChEBI" id="CHEBI:30616"/>
        <dbReference type="ChEBI" id="CHEBI:32544"/>
        <dbReference type="ChEBI" id="CHEBI:33019"/>
        <dbReference type="ChEBI" id="CHEBI:43474"/>
        <dbReference type="ChEBI" id="CHEBI:57502"/>
        <dbReference type="ChEBI" id="CHEBI:58017"/>
        <dbReference type="ChEBI" id="CHEBI:456216"/>
        <dbReference type="EC" id="6.3.4.21"/>
    </reaction>
</comment>
<dbReference type="PIRSF" id="PIRSF000484">
    <property type="entry name" value="NAPRT"/>
    <property type="match status" value="1"/>
</dbReference>
<keyword evidence="7 9" id="KW-0808">Transferase</keyword>
<name>A0A0K1PYN3_9BACT</name>
<dbReference type="CDD" id="cd01570">
    <property type="entry name" value="NAPRTase_A"/>
    <property type="match status" value="1"/>
</dbReference>
<comment type="PTM">
    <text evidence="9">Transiently phosphorylated on a His residue during the reaction cycle. Phosphorylation strongly increases the affinity for substrates and increases the rate of nicotinate D-ribonucleotide production. Dephosphorylation regenerates the low-affinity form of the enzyme, leading to product release.</text>
</comment>
<dbReference type="Gene3D" id="3.20.140.10">
    <property type="entry name" value="nicotinate phosphoribosyltransferase"/>
    <property type="match status" value="1"/>
</dbReference>
<evidence type="ECO:0000256" key="6">
    <source>
        <dbReference type="ARBA" id="ARBA00022642"/>
    </source>
</evidence>
<dbReference type="NCBIfam" id="NF006696">
    <property type="entry name" value="PRK09243.1-3"/>
    <property type="match status" value="1"/>
</dbReference>
<dbReference type="KEGG" id="llu:AKJ09_04908"/>
<dbReference type="Pfam" id="PF04095">
    <property type="entry name" value="NAPRTase"/>
    <property type="match status" value="1"/>
</dbReference>
<feature type="domain" description="Nicotinate/nicotinamide phosphoribosyltransferase" evidence="10">
    <location>
        <begin position="195"/>
        <end position="368"/>
    </location>
</feature>
<dbReference type="EMBL" id="CP012333">
    <property type="protein sequence ID" value="AKU98244.1"/>
    <property type="molecule type" value="Genomic_DNA"/>
</dbReference>
<evidence type="ECO:0000259" key="10">
    <source>
        <dbReference type="Pfam" id="PF04095"/>
    </source>
</evidence>
<evidence type="ECO:0000256" key="3">
    <source>
        <dbReference type="ARBA" id="ARBA00013236"/>
    </source>
</evidence>
<gene>
    <name evidence="13" type="ORF">AKJ09_04908</name>
</gene>
<dbReference type="Pfam" id="PF17956">
    <property type="entry name" value="NAPRTase_C"/>
    <property type="match status" value="1"/>
</dbReference>
<dbReference type="InterPro" id="IPR007229">
    <property type="entry name" value="Nic_PRibTrfase-Fam"/>
</dbReference>
<evidence type="ECO:0000256" key="5">
    <source>
        <dbReference type="ARBA" id="ARBA00022598"/>
    </source>
</evidence>
<dbReference type="NCBIfam" id="NF009131">
    <property type="entry name" value="PRK12484.1"/>
    <property type="match status" value="1"/>
</dbReference>
<dbReference type="Pfam" id="PF17767">
    <property type="entry name" value="NAPRTase_N"/>
    <property type="match status" value="1"/>
</dbReference>
<dbReference type="InterPro" id="IPR006405">
    <property type="entry name" value="Nic_PRibTrfase_pncB"/>
</dbReference>
<dbReference type="Gene3D" id="3.20.20.70">
    <property type="entry name" value="Aldolase class I"/>
    <property type="match status" value="1"/>
</dbReference>
<dbReference type="InterPro" id="IPR040727">
    <property type="entry name" value="NAPRTase_N"/>
</dbReference>
<dbReference type="NCBIfam" id="TIGR01513">
    <property type="entry name" value="NAPRTase_put"/>
    <property type="match status" value="1"/>
</dbReference>
<reference evidence="13 14" key="1">
    <citation type="submission" date="2015-08" db="EMBL/GenBank/DDBJ databases">
        <authorList>
            <person name="Babu N.S."/>
            <person name="Beckwith C.J."/>
            <person name="Beseler K.G."/>
            <person name="Brison A."/>
            <person name="Carone J.V."/>
            <person name="Caskin T.P."/>
            <person name="Diamond M."/>
            <person name="Durham M.E."/>
            <person name="Foxe J.M."/>
            <person name="Go M."/>
            <person name="Henderson B.A."/>
            <person name="Jones I.B."/>
            <person name="McGettigan J.A."/>
            <person name="Micheletti S.J."/>
            <person name="Nasrallah M.E."/>
            <person name="Ortiz D."/>
            <person name="Piller C.R."/>
            <person name="Privatt S.R."/>
            <person name="Schneider S.L."/>
            <person name="Sharp S."/>
            <person name="Smith T.C."/>
            <person name="Stanton J.D."/>
            <person name="Ullery H.E."/>
            <person name="Wilson R.J."/>
            <person name="Serrano M.G."/>
            <person name="Buck G."/>
            <person name="Lee V."/>
            <person name="Wang Y."/>
            <person name="Carvalho R."/>
            <person name="Voegtly L."/>
            <person name="Shi R."/>
            <person name="Duckworth R."/>
            <person name="Johnson A."/>
            <person name="Loviza R."/>
            <person name="Walstead R."/>
            <person name="Shah Z."/>
            <person name="Kiflezghi M."/>
            <person name="Wade K."/>
            <person name="Ball S.L."/>
            <person name="Bradley K.W."/>
            <person name="Asai D.J."/>
            <person name="Bowman C.A."/>
            <person name="Russell D.A."/>
            <person name="Pope W.H."/>
            <person name="Jacobs-Sera D."/>
            <person name="Hendrix R.W."/>
            <person name="Hatfull G.F."/>
        </authorList>
    </citation>
    <scope>NUCLEOTIDE SEQUENCE [LARGE SCALE GENOMIC DNA]</scope>
    <source>
        <strain evidence="13 14">DSM 27648</strain>
    </source>
</reference>
<evidence type="ECO:0000256" key="8">
    <source>
        <dbReference type="ARBA" id="ARBA00048668"/>
    </source>
</evidence>
<dbReference type="InterPro" id="IPR013785">
    <property type="entry name" value="Aldolase_TIM"/>
</dbReference>
<keyword evidence="5 9" id="KW-0436">Ligase</keyword>
<evidence type="ECO:0000313" key="13">
    <source>
        <dbReference type="EMBL" id="AKU98244.1"/>
    </source>
</evidence>
<keyword evidence="14" id="KW-1185">Reference proteome</keyword>
<keyword evidence="6 9" id="KW-0662">Pyridine nucleotide biosynthesis</keyword>
<dbReference type="InterPro" id="IPR036068">
    <property type="entry name" value="Nicotinate_pribotase-like_C"/>
</dbReference>
<dbReference type="UniPathway" id="UPA00253">
    <property type="reaction ID" value="UER00457"/>
</dbReference>
<dbReference type="GO" id="GO:0016757">
    <property type="term" value="F:glycosyltransferase activity"/>
    <property type="evidence" value="ECO:0007669"/>
    <property type="project" value="UniProtKB-KW"/>
</dbReference>
<evidence type="ECO:0000256" key="1">
    <source>
        <dbReference type="ARBA" id="ARBA00004952"/>
    </source>
</evidence>
<accession>A0A0K1PYN3</accession>
<dbReference type="AlphaFoldDB" id="A0A0K1PYN3"/>
<evidence type="ECO:0000256" key="7">
    <source>
        <dbReference type="ARBA" id="ARBA00022679"/>
    </source>
</evidence>
<evidence type="ECO:0000259" key="12">
    <source>
        <dbReference type="Pfam" id="PF17956"/>
    </source>
</evidence>
<dbReference type="GO" id="GO:0005829">
    <property type="term" value="C:cytosol"/>
    <property type="evidence" value="ECO:0007669"/>
    <property type="project" value="TreeGrafter"/>
</dbReference>
<evidence type="ECO:0000259" key="11">
    <source>
        <dbReference type="Pfam" id="PF17767"/>
    </source>
</evidence>
<dbReference type="GO" id="GO:0034355">
    <property type="term" value="P:NAD+ biosynthetic process via the salvage pathway"/>
    <property type="evidence" value="ECO:0007669"/>
    <property type="project" value="TreeGrafter"/>
</dbReference>
<dbReference type="PATRIC" id="fig|1391654.3.peg.4972"/>
<comment type="similarity">
    <text evidence="2 9">Belongs to the NAPRTase family.</text>
</comment>
<dbReference type="InterPro" id="IPR041525">
    <property type="entry name" value="N/Namide_PRibTrfase"/>
</dbReference>
<keyword evidence="4" id="KW-0597">Phosphoprotein</keyword>
<feature type="domain" description="Nicotinate phosphoribosyltransferase N-terminal" evidence="11">
    <location>
        <begin position="52"/>
        <end position="173"/>
    </location>
</feature>
<sequence length="483" mass="52614">MVSCRSPSRRSATIRDLPRDAKCNGGRIAPREGGIAEVSSKRFEMTPGEMFLTDLYELTMVRGYLEAGMHETAVFELFVRALPRSRGFLIAAGLEQAITFLEGLRFSPAELDELAGSGALAAGLVDSLRNLRFTGDVDAIPEGTVVFENEPLLRVAAPIAEAQFVETRLMNLIHFQTVIASAAARIVLAAPDHLLVDFGVRRAHGWEAGLYAARASYLAGFHGTSTVLAGIRFGIPLYGTMAHSYVEAHDDEVDAFRSFARANPDNVVFLIDTYDVELAAHRVVALAKEGIVARAVRIDSGDLAQHARRVRRILDAGGLSACSIFVSGGLDDHSLRMLVSSGAPIDGFGIGTRLDTSADAPYLDCAYKLVEYAGRARRKLSEGKKSWPGRKQIYRLSDEEGRMYADTVTIEGDVLPGTPLLVPIMRGGRRVAGRESLDRIRSRSREQMARLPEHLRLLTVDPAFPVRKSPALLQLSARLDSAA</sequence>
<feature type="domain" description="Nicotinate phosphoribosyltransferase C-terminal" evidence="12">
    <location>
        <begin position="419"/>
        <end position="475"/>
    </location>
</feature>
<dbReference type="InterPro" id="IPR041619">
    <property type="entry name" value="NAPRTase_C"/>
</dbReference>
<evidence type="ECO:0000256" key="2">
    <source>
        <dbReference type="ARBA" id="ARBA00010897"/>
    </source>
</evidence>
<keyword evidence="13" id="KW-0328">Glycosyltransferase</keyword>
<dbReference type="Proteomes" id="UP000064967">
    <property type="component" value="Chromosome"/>
</dbReference>
<evidence type="ECO:0000256" key="9">
    <source>
        <dbReference type="RuleBase" id="RU365100"/>
    </source>
</evidence>
<protein>
    <recommendedName>
        <fullName evidence="3 9">Nicotinate phosphoribosyltransferase</fullName>
        <ecNumber evidence="3 9">6.3.4.21</ecNumber>
    </recommendedName>
</protein>